<evidence type="ECO:0000313" key="2">
    <source>
        <dbReference type="Proteomes" id="UP001164776"/>
    </source>
</evidence>
<sequence length="109" mass="12878">RHRRRCGTPLFSCTFATQCCQVLNIQWNHSLSIKDRILHANTTSGLPYFIEVCVLAMWELWKMRNRKIFEGHTASVNLWVVRFKEQVRLQSVRIKEAHRPAVLSWINSL</sequence>
<keyword evidence="2" id="KW-1185">Reference proteome</keyword>
<comment type="caution">
    <text evidence="1">The sequence shown here is derived from an EMBL/GenBank/DDBJ whole genome shotgun (WGS) entry which is preliminary data.</text>
</comment>
<dbReference type="OrthoDB" id="681845at2759"/>
<name>A0A9W7X9T0_9POAL</name>
<dbReference type="EMBL" id="MU629972">
    <property type="protein sequence ID" value="KAJ1254632.1"/>
    <property type="molecule type" value="Genomic_DNA"/>
</dbReference>
<accession>A0A9W7X9T0</accession>
<dbReference type="AlphaFoldDB" id="A0A9W7X9T0"/>
<organism evidence="1 2">
    <name type="scientific">Paspalum vaginatum</name>
    <name type="common">seashore paspalum</name>
    <dbReference type="NCBI Taxonomy" id="158149"/>
    <lineage>
        <taxon>Eukaryota</taxon>
        <taxon>Viridiplantae</taxon>
        <taxon>Streptophyta</taxon>
        <taxon>Embryophyta</taxon>
        <taxon>Tracheophyta</taxon>
        <taxon>Spermatophyta</taxon>
        <taxon>Magnoliopsida</taxon>
        <taxon>Liliopsida</taxon>
        <taxon>Poales</taxon>
        <taxon>Poaceae</taxon>
        <taxon>PACMAD clade</taxon>
        <taxon>Panicoideae</taxon>
        <taxon>Andropogonodae</taxon>
        <taxon>Paspaleae</taxon>
        <taxon>Paspalinae</taxon>
        <taxon>Paspalum</taxon>
    </lineage>
</organism>
<proteinExistence type="predicted"/>
<evidence type="ECO:0000313" key="1">
    <source>
        <dbReference type="EMBL" id="KAJ1254632.1"/>
    </source>
</evidence>
<gene>
    <name evidence="1" type="ORF">BS78_K021700</name>
</gene>
<reference evidence="1 2" key="1">
    <citation type="submission" date="2022-10" db="EMBL/GenBank/DDBJ databases">
        <title>WGS assembly of Paspalum vaginatum 540-79.</title>
        <authorList>
            <person name="Sun G."/>
            <person name="Wase N."/>
            <person name="Shu S."/>
            <person name="Jenkins J."/>
            <person name="Zhou B."/>
            <person name="Torres-Rodriguez J."/>
            <person name="Chen C."/>
            <person name="Sandor L."/>
            <person name="Plott C."/>
            <person name="Yoshinga Y."/>
            <person name="Daum C."/>
            <person name="Qi P."/>
            <person name="Barry K."/>
            <person name="Lipzen A."/>
            <person name="Berry L."/>
            <person name="Pedersen C."/>
            <person name="Gottilla T."/>
            <person name="Foltz A."/>
            <person name="Yu H."/>
            <person name="O'Malley R."/>
            <person name="Zhang C."/>
            <person name="Devos K."/>
            <person name="Sigmon B."/>
            <person name="Yu B."/>
            <person name="Obata T."/>
            <person name="Schmutz J."/>
            <person name="Schnable J."/>
        </authorList>
    </citation>
    <scope>NUCLEOTIDE SEQUENCE [LARGE SCALE GENOMIC DNA]</scope>
    <source>
        <strain evidence="2">cv. 540-79</strain>
    </source>
</reference>
<protein>
    <submittedName>
        <fullName evidence="1">Uncharacterized protein</fullName>
    </submittedName>
</protein>
<feature type="non-terminal residue" evidence="1">
    <location>
        <position position="1"/>
    </location>
</feature>
<dbReference type="Proteomes" id="UP001164776">
    <property type="component" value="Unassembled WGS sequence"/>
</dbReference>